<dbReference type="PANTHER" id="PTHR45813">
    <property type="entry name" value="IG-LIKE DOMAIN-CONTAINING PROTEIN"/>
    <property type="match status" value="1"/>
</dbReference>
<accession>L5JLK7</accession>
<name>L5JLK7_PTEAL</name>
<dbReference type="FunFam" id="2.60.220.50:FF:000015">
    <property type="entry name" value="Adhesion G protein-coupled receptor F4"/>
    <property type="match status" value="2"/>
</dbReference>
<feature type="domain" description="GAIN-B" evidence="9">
    <location>
        <begin position="860"/>
        <end position="1015"/>
    </location>
</feature>
<keyword evidence="11" id="KW-0675">Receptor</keyword>
<keyword evidence="3 8" id="KW-0812">Transmembrane</keyword>
<dbReference type="EMBL" id="KB031158">
    <property type="protein sequence ID" value="ELK00230.1"/>
    <property type="molecule type" value="Genomic_DNA"/>
</dbReference>
<comment type="subcellular location">
    <subcellularLocation>
        <location evidence="1">Membrane</location>
        <topology evidence="1">Multi-pass membrane protein</topology>
    </subcellularLocation>
</comment>
<feature type="transmembrane region" description="Helical" evidence="8">
    <location>
        <begin position="487"/>
        <end position="510"/>
    </location>
</feature>
<dbReference type="STRING" id="9402.L5JLK7"/>
<dbReference type="InParanoid" id="L5JLK7"/>
<feature type="transmembrane region" description="Helical" evidence="8">
    <location>
        <begin position="1249"/>
        <end position="1267"/>
    </location>
</feature>
<dbReference type="InterPro" id="IPR017981">
    <property type="entry name" value="GPCR_2-like_7TM"/>
</dbReference>
<dbReference type="InterPro" id="IPR057244">
    <property type="entry name" value="GAIN_B"/>
</dbReference>
<evidence type="ECO:0000313" key="11">
    <source>
        <dbReference type="EMBL" id="ELK00230.1"/>
    </source>
</evidence>
<dbReference type="Pfam" id="PF00002">
    <property type="entry name" value="7tm_2"/>
    <property type="match status" value="2"/>
</dbReference>
<feature type="transmembrane region" description="Helical" evidence="8">
    <location>
        <begin position="412"/>
        <end position="437"/>
    </location>
</feature>
<dbReference type="CDD" id="cd15994">
    <property type="entry name" value="7tmB2_GPR111_115"/>
    <property type="match status" value="1"/>
</dbReference>
<dbReference type="PRINTS" id="PR00249">
    <property type="entry name" value="GPCRSECRETIN"/>
</dbReference>
<dbReference type="Proteomes" id="UP000010552">
    <property type="component" value="Unassembled WGS sequence"/>
</dbReference>
<dbReference type="InterPro" id="IPR000203">
    <property type="entry name" value="GPS"/>
</dbReference>
<keyword evidence="6" id="KW-1015">Disulfide bond</keyword>
<dbReference type="InterPro" id="IPR051587">
    <property type="entry name" value="Adhesion_GPCR"/>
</dbReference>
<feature type="transmembrane region" description="Helical" evidence="8">
    <location>
        <begin position="577"/>
        <end position="600"/>
    </location>
</feature>
<dbReference type="Pfam" id="PF01825">
    <property type="entry name" value="GPS"/>
    <property type="match status" value="2"/>
</dbReference>
<evidence type="ECO:0000256" key="2">
    <source>
        <dbReference type="ARBA" id="ARBA00007343"/>
    </source>
</evidence>
<evidence type="ECO:0000259" key="9">
    <source>
        <dbReference type="PROSITE" id="PS50221"/>
    </source>
</evidence>
<dbReference type="Gene3D" id="2.60.220.50">
    <property type="match status" value="2"/>
</dbReference>
<feature type="transmembrane region" description="Helical" evidence="8">
    <location>
        <begin position="1061"/>
        <end position="1081"/>
    </location>
</feature>
<dbReference type="PROSITE" id="PS50261">
    <property type="entry name" value="G_PROTEIN_RECEP_F2_4"/>
    <property type="match status" value="2"/>
</dbReference>
<feature type="transmembrane region" description="Helical" evidence="8">
    <location>
        <begin position="457"/>
        <end position="480"/>
    </location>
</feature>
<feature type="transmembrane region" description="Helical" evidence="8">
    <location>
        <begin position="374"/>
        <end position="400"/>
    </location>
</feature>
<dbReference type="InterPro" id="IPR046338">
    <property type="entry name" value="GAIN_dom_sf"/>
</dbReference>
<dbReference type="Gene3D" id="1.20.1070.10">
    <property type="entry name" value="Rhodopsin 7-helix transmembrane proteins"/>
    <property type="match status" value="2"/>
</dbReference>
<reference evidence="12" key="1">
    <citation type="journal article" date="2013" name="Science">
        <title>Comparative analysis of bat genomes provides insight into the evolution of flight and immunity.</title>
        <authorList>
            <person name="Zhang G."/>
            <person name="Cowled C."/>
            <person name="Shi Z."/>
            <person name="Huang Z."/>
            <person name="Bishop-Lilly K.A."/>
            <person name="Fang X."/>
            <person name="Wynne J.W."/>
            <person name="Xiong Z."/>
            <person name="Baker M.L."/>
            <person name="Zhao W."/>
            <person name="Tachedjian M."/>
            <person name="Zhu Y."/>
            <person name="Zhou P."/>
            <person name="Jiang X."/>
            <person name="Ng J."/>
            <person name="Yang L."/>
            <person name="Wu L."/>
            <person name="Xiao J."/>
            <person name="Feng Y."/>
            <person name="Chen Y."/>
            <person name="Sun X."/>
            <person name="Zhang Y."/>
            <person name="Marsh G.A."/>
            <person name="Crameri G."/>
            <person name="Broder C.C."/>
            <person name="Frey K.G."/>
            <person name="Wang L.F."/>
            <person name="Wang J."/>
        </authorList>
    </citation>
    <scope>NUCLEOTIDE SEQUENCE [LARGE SCALE GENOMIC DNA]</scope>
</reference>
<evidence type="ECO:0000256" key="4">
    <source>
        <dbReference type="ARBA" id="ARBA00022989"/>
    </source>
</evidence>
<sequence>MEKKRNVNQFYIKLEQDEQDRAASKSKEKVSARPHGECDGVCVHNSHCTQRCPPDTQGNMGFLCRQKKWHKITDTCRTLDAFNIFEEHLNSVATVKETIKINEYSRDSETIADKLMEKCPQDLSCVITNIRRSPRIPGNIAVIVQLLHNISTALLTNVDEAKMQSYSIMANHILNSESISNWTFIPERNSSCVLLHSVNTFARKLLINKHSIDISDVFIHTLGTTISRDNDGKNLTFSMRVNDTNNEVTGRLSISRDELENVPSHSQVISIAFPTLGAILEASLLEKASVNGLVLSVILPKELERISLIFEKISKSEERRTQCVGWHSLESRWDRQACQMIQENYQQAVCKCRPSKLFTSFSILMAPRILESPVLIYIMYIGLGISICSLILCLSIEALVWSQVTKTEISYLRHLCIANIAATLLMADVWFIVASFLSGPVTHHNGCVAATFFVHFFYLSVFFWMLAKALLILYEILIVFHTLPKSVLVASLFSVGYGCPLIIAVITVAATEPGKGYLRPEACWLNWDMTKALLAFVVPALAVVVVNLITVTLVIIKTQRAAIGSSMFHEVRAIVRISKNIAVLTPLLGLTWGFGIAIVINDRSLVFHILFSLLNAFQGFFILVFGTILDPKLTFQNRSFPSMGLAKEYEDEDKLQRSEEKPKTGRIQEKCNEPCVTSSKCSQPCAPHYHGEIGFTCNQNKWQKSTETCTSLSVEVLFKDLNTATRLSIAAPSIPLHILDFRAPESVESVAQGIRKNCPLDYACIIDVVKSSEATSGNIAFIVELLKNISTDLSDNVTQEKMKSYSEMANHILDTAAIANWAFIPDKNASSDLLQSVNLFARQLHIRNESENIVDELFIQTKAFHINHNTSERSFRFPRNINNTSEGILGMIEIPRHELWKLPPNASQAISIAFPTLGAVLKEANLQNESLPRPVNGLVLSVILPERLQKILLTFEKINKSRNARAQCVGWHSRKRRWDENACKTLDITNKVKCRCNYTNVVMSFSILMSPTSIDDKILDYITCIGLSISILSLILCLLIEATVWSRVVVTEISYMRHVCIVNIAVSLLIANVWFILASNFSKKAQDHKWCVAMTFFSHFFYLSLFFWMLFKALLIIYGILVVFRRMMKSRMMAIGFAIGYGCPLVIAVTTLAITIPEKGYMRRDACWLNWDNTKALLAFAIPALVIVAVNLLVVLVVAVNTQRPSIGSSKSQDVAIIMRISKNVAILTPLLGLTWGFGIATLIESTSLIFHIIFALLNAFQIRDALKMKMSSLKGRSKVAEIDLRNKVLKVLSGGPVVVKGLLRYENQAV</sequence>
<keyword evidence="4 8" id="KW-1133">Transmembrane helix</keyword>
<evidence type="ECO:0000256" key="5">
    <source>
        <dbReference type="ARBA" id="ARBA00023136"/>
    </source>
</evidence>
<feature type="domain" description="G-protein coupled receptors family 2 profile 2" evidence="10">
    <location>
        <begin position="375"/>
        <end position="630"/>
    </location>
</feature>
<feature type="domain" description="GAIN-B" evidence="9">
    <location>
        <begin position="222"/>
        <end position="371"/>
    </location>
</feature>
<dbReference type="GO" id="GO:0016020">
    <property type="term" value="C:membrane"/>
    <property type="evidence" value="ECO:0007669"/>
    <property type="project" value="UniProtKB-SubCell"/>
</dbReference>
<keyword evidence="12" id="KW-1185">Reference proteome</keyword>
<gene>
    <name evidence="11" type="ORF">PAL_GLEAN10025347</name>
</gene>
<proteinExistence type="inferred from homology"/>
<evidence type="ECO:0000256" key="8">
    <source>
        <dbReference type="SAM" id="Phobius"/>
    </source>
</evidence>
<dbReference type="PANTHER" id="PTHR45813:SF6">
    <property type="entry name" value="ADHESION G-PROTEIN COUPLED RECEPTOR F2"/>
    <property type="match status" value="1"/>
</dbReference>
<feature type="domain" description="G-protein coupled receptors family 2 profile 2" evidence="10">
    <location>
        <begin position="1019"/>
        <end position="1262"/>
    </location>
</feature>
<dbReference type="SMART" id="SM00303">
    <property type="entry name" value="GPS"/>
    <property type="match status" value="2"/>
</dbReference>
<evidence type="ECO:0000256" key="1">
    <source>
        <dbReference type="ARBA" id="ARBA00004141"/>
    </source>
</evidence>
<keyword evidence="7" id="KW-0325">Glycoprotein</keyword>
<feature type="transmembrane region" description="Helical" evidence="8">
    <location>
        <begin position="606"/>
        <end position="629"/>
    </location>
</feature>
<keyword evidence="5 8" id="KW-0472">Membrane</keyword>
<feature type="transmembrane region" description="Helical" evidence="8">
    <location>
        <begin position="1018"/>
        <end position="1040"/>
    </location>
</feature>
<evidence type="ECO:0000313" key="12">
    <source>
        <dbReference type="Proteomes" id="UP000010552"/>
    </source>
</evidence>
<dbReference type="eggNOG" id="KOG4193">
    <property type="taxonomic scope" value="Eukaryota"/>
</dbReference>
<evidence type="ECO:0000256" key="7">
    <source>
        <dbReference type="ARBA" id="ARBA00023180"/>
    </source>
</evidence>
<dbReference type="GO" id="GO:0007189">
    <property type="term" value="P:adenylate cyclase-activating G protein-coupled receptor signaling pathway"/>
    <property type="evidence" value="ECO:0007669"/>
    <property type="project" value="TreeGrafter"/>
</dbReference>
<dbReference type="GO" id="GO:0004930">
    <property type="term" value="F:G protein-coupled receptor activity"/>
    <property type="evidence" value="ECO:0007669"/>
    <property type="project" value="InterPro"/>
</dbReference>
<feature type="transmembrane region" description="Helical" evidence="8">
    <location>
        <begin position="1101"/>
        <end position="1123"/>
    </location>
</feature>
<dbReference type="GO" id="GO:0007166">
    <property type="term" value="P:cell surface receptor signaling pathway"/>
    <property type="evidence" value="ECO:0007669"/>
    <property type="project" value="InterPro"/>
</dbReference>
<feature type="transmembrane region" description="Helical" evidence="8">
    <location>
        <begin position="1176"/>
        <end position="1200"/>
    </location>
</feature>
<dbReference type="FunFam" id="1.20.1070.10:FF:000058">
    <property type="entry name" value="Adhesion G protein-coupled receptor F5"/>
    <property type="match status" value="2"/>
</dbReference>
<dbReference type="InterPro" id="IPR000832">
    <property type="entry name" value="GPCR_2_secretin-like"/>
</dbReference>
<evidence type="ECO:0000256" key="3">
    <source>
        <dbReference type="ARBA" id="ARBA00022692"/>
    </source>
</evidence>
<organism evidence="11 12">
    <name type="scientific">Pteropus alecto</name>
    <name type="common">Black flying fox</name>
    <dbReference type="NCBI Taxonomy" id="9402"/>
    <lineage>
        <taxon>Eukaryota</taxon>
        <taxon>Metazoa</taxon>
        <taxon>Chordata</taxon>
        <taxon>Craniata</taxon>
        <taxon>Vertebrata</taxon>
        <taxon>Euteleostomi</taxon>
        <taxon>Mammalia</taxon>
        <taxon>Eutheria</taxon>
        <taxon>Laurasiatheria</taxon>
        <taxon>Chiroptera</taxon>
        <taxon>Yinpterochiroptera</taxon>
        <taxon>Pteropodoidea</taxon>
        <taxon>Pteropodidae</taxon>
        <taxon>Pteropodinae</taxon>
        <taxon>Pteropus</taxon>
    </lineage>
</organism>
<feature type="transmembrane region" description="Helical" evidence="8">
    <location>
        <begin position="1135"/>
        <end position="1156"/>
    </location>
</feature>
<evidence type="ECO:0000259" key="10">
    <source>
        <dbReference type="PROSITE" id="PS50261"/>
    </source>
</evidence>
<feature type="transmembrane region" description="Helical" evidence="8">
    <location>
        <begin position="533"/>
        <end position="556"/>
    </location>
</feature>
<evidence type="ECO:0000256" key="6">
    <source>
        <dbReference type="ARBA" id="ARBA00023157"/>
    </source>
</evidence>
<dbReference type="PROSITE" id="PS50221">
    <property type="entry name" value="GAIN_B"/>
    <property type="match status" value="2"/>
</dbReference>
<protein>
    <submittedName>
        <fullName evidence="11">Putative G-protein coupled receptor 115</fullName>
    </submittedName>
</protein>
<comment type="similarity">
    <text evidence="2">Belongs to the G-protein coupled receptor 2 family. Adhesion G-protein coupled receptor (ADGR) subfamily.</text>
</comment>